<dbReference type="Gramene" id="PRQ17372">
    <property type="protein sequence ID" value="PRQ17372"/>
    <property type="gene ID" value="RchiOBHm_Chr7g0194261"/>
</dbReference>
<accession>A0A2P6P642</accession>
<name>A0A2P6P642_ROSCH</name>
<dbReference type="EMBL" id="PDCK01000045">
    <property type="protein sequence ID" value="PRQ17372.1"/>
    <property type="molecule type" value="Genomic_DNA"/>
</dbReference>
<keyword evidence="2" id="KW-1185">Reference proteome</keyword>
<comment type="caution">
    <text evidence="1">The sequence shown here is derived from an EMBL/GenBank/DDBJ whole genome shotgun (WGS) entry which is preliminary data.</text>
</comment>
<sequence length="51" mass="5646">MMSRSLVGCYGPWSSCLSVLQRHSQILGLTILWSVPDAMGRILSLVLLRSL</sequence>
<protein>
    <submittedName>
        <fullName evidence="1">Uncharacterized protein</fullName>
    </submittedName>
</protein>
<dbReference type="AlphaFoldDB" id="A0A2P6P642"/>
<reference evidence="1 2" key="1">
    <citation type="journal article" date="2018" name="Nat. Genet.">
        <title>The Rosa genome provides new insights in the design of modern roses.</title>
        <authorList>
            <person name="Bendahmane M."/>
        </authorList>
    </citation>
    <scope>NUCLEOTIDE SEQUENCE [LARGE SCALE GENOMIC DNA]</scope>
    <source>
        <strain evidence="2">cv. Old Blush</strain>
    </source>
</reference>
<gene>
    <name evidence="1" type="ORF">RchiOBHm_Chr7g0194261</name>
</gene>
<evidence type="ECO:0000313" key="1">
    <source>
        <dbReference type="EMBL" id="PRQ17372.1"/>
    </source>
</evidence>
<evidence type="ECO:0000313" key="2">
    <source>
        <dbReference type="Proteomes" id="UP000238479"/>
    </source>
</evidence>
<dbReference type="Proteomes" id="UP000238479">
    <property type="component" value="Chromosome 7"/>
</dbReference>
<organism evidence="1 2">
    <name type="scientific">Rosa chinensis</name>
    <name type="common">China rose</name>
    <dbReference type="NCBI Taxonomy" id="74649"/>
    <lineage>
        <taxon>Eukaryota</taxon>
        <taxon>Viridiplantae</taxon>
        <taxon>Streptophyta</taxon>
        <taxon>Embryophyta</taxon>
        <taxon>Tracheophyta</taxon>
        <taxon>Spermatophyta</taxon>
        <taxon>Magnoliopsida</taxon>
        <taxon>eudicotyledons</taxon>
        <taxon>Gunneridae</taxon>
        <taxon>Pentapetalae</taxon>
        <taxon>rosids</taxon>
        <taxon>fabids</taxon>
        <taxon>Rosales</taxon>
        <taxon>Rosaceae</taxon>
        <taxon>Rosoideae</taxon>
        <taxon>Rosoideae incertae sedis</taxon>
        <taxon>Rosa</taxon>
    </lineage>
</organism>
<proteinExistence type="predicted"/>